<comment type="function">
    <text evidence="11">Catalyzes the transformation of pimelate into pimeloyl-CoA with concomitant hydrolysis of ATP to AMP.</text>
</comment>
<dbReference type="Proteomes" id="UP000192738">
    <property type="component" value="Unassembled WGS sequence"/>
</dbReference>
<evidence type="ECO:0000313" key="13">
    <source>
        <dbReference type="Proteomes" id="UP000192738"/>
    </source>
</evidence>
<comment type="cofactor">
    <cofactor evidence="1 11">
        <name>Mg(2+)</name>
        <dbReference type="ChEBI" id="CHEBI:18420"/>
    </cofactor>
</comment>
<evidence type="ECO:0000313" key="12">
    <source>
        <dbReference type="EMBL" id="SMC80033.1"/>
    </source>
</evidence>
<evidence type="ECO:0000256" key="9">
    <source>
        <dbReference type="ARBA" id="ARBA00022842"/>
    </source>
</evidence>
<comment type="similarity">
    <text evidence="11">Belongs to the BioW family.</text>
</comment>
<dbReference type="Pfam" id="PF03744">
    <property type="entry name" value="BioW"/>
    <property type="match status" value="1"/>
</dbReference>
<comment type="pathway">
    <text evidence="2 11">Metabolic intermediate metabolism; pimeloyl-CoA biosynthesis; pimeloyl-CoA from pimelate: step 1/1.</text>
</comment>
<keyword evidence="13" id="KW-1185">Reference proteome</keyword>
<dbReference type="RefSeq" id="WP_084576028.1">
    <property type="nucleotide sequence ID" value="NZ_CP155572.1"/>
</dbReference>
<dbReference type="HAMAP" id="MF_00668">
    <property type="entry name" value="BioW"/>
    <property type="match status" value="1"/>
</dbReference>
<evidence type="ECO:0000256" key="8">
    <source>
        <dbReference type="ARBA" id="ARBA00022840"/>
    </source>
</evidence>
<comment type="catalytic activity">
    <reaction evidence="10 11">
        <text>heptanedioate + ATP + CoA = 6-carboxyhexanoyl-CoA + AMP + diphosphate</text>
        <dbReference type="Rhea" id="RHEA:14781"/>
        <dbReference type="ChEBI" id="CHEBI:30616"/>
        <dbReference type="ChEBI" id="CHEBI:33019"/>
        <dbReference type="ChEBI" id="CHEBI:36165"/>
        <dbReference type="ChEBI" id="CHEBI:57287"/>
        <dbReference type="ChEBI" id="CHEBI:57360"/>
        <dbReference type="ChEBI" id="CHEBI:456215"/>
        <dbReference type="EC" id="6.2.1.14"/>
    </reaction>
</comment>
<dbReference type="EC" id="6.2.1.14" evidence="4 11"/>
<dbReference type="NCBIfam" id="TIGR01204">
    <property type="entry name" value="bioW"/>
    <property type="match status" value="1"/>
</dbReference>
<dbReference type="OrthoDB" id="9792985at2"/>
<protein>
    <recommendedName>
        <fullName evidence="4 11">6-carboxyhexanoate--CoA ligase</fullName>
        <ecNumber evidence="4 11">6.2.1.14</ecNumber>
    </recommendedName>
    <alternativeName>
        <fullName evidence="11">Pimeloyl-CoA synthase</fullName>
    </alternativeName>
</protein>
<evidence type="ECO:0000256" key="2">
    <source>
        <dbReference type="ARBA" id="ARBA00005075"/>
    </source>
</evidence>
<accession>A0A1W2C4E4</accession>
<dbReference type="NCBIfam" id="NF002360">
    <property type="entry name" value="PRK01322.1"/>
    <property type="match status" value="1"/>
</dbReference>
<keyword evidence="6 11" id="KW-0547">Nucleotide-binding</keyword>
<evidence type="ECO:0000256" key="6">
    <source>
        <dbReference type="ARBA" id="ARBA00022741"/>
    </source>
</evidence>
<dbReference type="GO" id="GO:0042410">
    <property type="term" value="F:6-carboxyhexanoate-CoA ligase activity"/>
    <property type="evidence" value="ECO:0007669"/>
    <property type="project" value="UniProtKB-UniRule"/>
</dbReference>
<dbReference type="GO" id="GO:0009102">
    <property type="term" value="P:biotin biosynthetic process"/>
    <property type="evidence" value="ECO:0007669"/>
    <property type="project" value="UniProtKB-UniRule"/>
</dbReference>
<organism evidence="12 13">
    <name type="scientific">Sporomusa malonica</name>
    <dbReference type="NCBI Taxonomy" id="112901"/>
    <lineage>
        <taxon>Bacteria</taxon>
        <taxon>Bacillati</taxon>
        <taxon>Bacillota</taxon>
        <taxon>Negativicutes</taxon>
        <taxon>Selenomonadales</taxon>
        <taxon>Sporomusaceae</taxon>
        <taxon>Sporomusa</taxon>
    </lineage>
</organism>
<dbReference type="STRING" id="112901.SAMN04488500_109128"/>
<dbReference type="AlphaFoldDB" id="A0A1W2C4E4"/>
<evidence type="ECO:0000256" key="5">
    <source>
        <dbReference type="ARBA" id="ARBA00022598"/>
    </source>
</evidence>
<dbReference type="InterPro" id="IPR005499">
    <property type="entry name" value="BioW"/>
</dbReference>
<keyword evidence="8 11" id="KW-0067">ATP-binding</keyword>
<comment type="subunit">
    <text evidence="3 11">Homodimer.</text>
</comment>
<evidence type="ECO:0000256" key="1">
    <source>
        <dbReference type="ARBA" id="ARBA00001946"/>
    </source>
</evidence>
<keyword evidence="9 11" id="KW-0460">Magnesium</keyword>
<gene>
    <name evidence="11" type="primary">bioW</name>
    <name evidence="12" type="ORF">SAMN04488500_109128</name>
</gene>
<dbReference type="UniPathway" id="UPA00999">
    <property type="reaction ID" value="UER00351"/>
</dbReference>
<keyword evidence="5 11" id="KW-0436">Ligase</keyword>
<evidence type="ECO:0000256" key="4">
    <source>
        <dbReference type="ARBA" id="ARBA00012984"/>
    </source>
</evidence>
<reference evidence="12 13" key="1">
    <citation type="submission" date="2017-04" db="EMBL/GenBank/DDBJ databases">
        <authorList>
            <person name="Afonso C.L."/>
            <person name="Miller P.J."/>
            <person name="Scott M.A."/>
            <person name="Spackman E."/>
            <person name="Goraichik I."/>
            <person name="Dimitrov K.M."/>
            <person name="Suarez D.L."/>
            <person name="Swayne D.E."/>
        </authorList>
    </citation>
    <scope>NUCLEOTIDE SEQUENCE [LARGE SCALE GENOMIC DNA]</scope>
    <source>
        <strain evidence="12 13">DSM 5090</strain>
    </source>
</reference>
<evidence type="ECO:0000256" key="3">
    <source>
        <dbReference type="ARBA" id="ARBA00011738"/>
    </source>
</evidence>
<dbReference type="GO" id="GO:0000287">
    <property type="term" value="F:magnesium ion binding"/>
    <property type="evidence" value="ECO:0007669"/>
    <property type="project" value="UniProtKB-UniRule"/>
</dbReference>
<evidence type="ECO:0000256" key="10">
    <source>
        <dbReference type="ARBA" id="ARBA00049553"/>
    </source>
</evidence>
<keyword evidence="7 11" id="KW-0093">Biotin biosynthesis</keyword>
<proteinExistence type="inferred from homology"/>
<name>A0A1W2C4E4_9FIRM</name>
<dbReference type="EMBL" id="FWXI01000009">
    <property type="protein sequence ID" value="SMC80033.1"/>
    <property type="molecule type" value="Genomic_DNA"/>
</dbReference>
<evidence type="ECO:0000256" key="11">
    <source>
        <dbReference type="HAMAP-Rule" id="MF_00668"/>
    </source>
</evidence>
<dbReference type="GO" id="GO:0005524">
    <property type="term" value="F:ATP binding"/>
    <property type="evidence" value="ECO:0007669"/>
    <property type="project" value="UniProtKB-KW"/>
</dbReference>
<evidence type="ECO:0000256" key="7">
    <source>
        <dbReference type="ARBA" id="ARBA00022756"/>
    </source>
</evidence>
<sequence length="261" mass="27841">MLYSVRMRAAQGGAHDKGGKHISGAERLVSHGALMSTATAMLERALSHSRGEADFINLTVEAVPAEVVRNAVCLPIKSINVTSVTAGRAAAQAELIQAGVTPEAAAAGIDTLAGLANSLTGAMLVDARTGVRLDASNGRGIRVSRMDINDEQGYVRWLNHQGYNNIHIQEAVVLASKVMSAPGVVAELCWSDDPEYTAGYVATPVAYTRFTHLKPYGSDIGGRIFFIKDSIDLDQLTEYLKYQPVLISIQGEEARTDAVSN</sequence>